<organism evidence="2 3">
    <name type="scientific">Acer yangbiense</name>
    <dbReference type="NCBI Taxonomy" id="1000413"/>
    <lineage>
        <taxon>Eukaryota</taxon>
        <taxon>Viridiplantae</taxon>
        <taxon>Streptophyta</taxon>
        <taxon>Embryophyta</taxon>
        <taxon>Tracheophyta</taxon>
        <taxon>Spermatophyta</taxon>
        <taxon>Magnoliopsida</taxon>
        <taxon>eudicotyledons</taxon>
        <taxon>Gunneridae</taxon>
        <taxon>Pentapetalae</taxon>
        <taxon>rosids</taxon>
        <taxon>malvids</taxon>
        <taxon>Sapindales</taxon>
        <taxon>Sapindaceae</taxon>
        <taxon>Hippocastanoideae</taxon>
        <taxon>Acereae</taxon>
        <taxon>Acer</taxon>
    </lineage>
</organism>
<dbReference type="PANTHER" id="PTHR44137:SF57">
    <property type="entry name" value="CHAPERONE DNAJ-DOMAIN PROTEIN"/>
    <property type="match status" value="1"/>
</dbReference>
<protein>
    <recommendedName>
        <fullName evidence="1">J domain-containing protein</fullName>
    </recommendedName>
</protein>
<keyword evidence="3" id="KW-1185">Reference proteome</keyword>
<dbReference type="OrthoDB" id="10250354at2759"/>
<dbReference type="CDD" id="cd06257">
    <property type="entry name" value="DnaJ"/>
    <property type="match status" value="1"/>
</dbReference>
<dbReference type="Pfam" id="PF00226">
    <property type="entry name" value="DnaJ"/>
    <property type="match status" value="1"/>
</dbReference>
<dbReference type="Gene3D" id="1.10.287.110">
    <property type="entry name" value="DnaJ domain"/>
    <property type="match status" value="1"/>
</dbReference>
<dbReference type="Proteomes" id="UP000323000">
    <property type="component" value="Chromosome 1"/>
</dbReference>
<proteinExistence type="predicted"/>
<dbReference type="InterPro" id="IPR001623">
    <property type="entry name" value="DnaJ_domain"/>
</dbReference>
<dbReference type="SUPFAM" id="SSF46565">
    <property type="entry name" value="Chaperone J-domain"/>
    <property type="match status" value="1"/>
</dbReference>
<name>A0A5C7ITT5_9ROSI</name>
<dbReference type="PANTHER" id="PTHR44137">
    <property type="entry name" value="BNAC03G44070D PROTEIN"/>
    <property type="match status" value="1"/>
</dbReference>
<dbReference type="EMBL" id="VAHF01000001">
    <property type="protein sequence ID" value="TXG71832.1"/>
    <property type="molecule type" value="Genomic_DNA"/>
</dbReference>
<evidence type="ECO:0000313" key="2">
    <source>
        <dbReference type="EMBL" id="TXG71832.1"/>
    </source>
</evidence>
<dbReference type="PROSITE" id="PS50076">
    <property type="entry name" value="DNAJ_2"/>
    <property type="match status" value="1"/>
</dbReference>
<accession>A0A5C7ITT5</accession>
<evidence type="ECO:0000313" key="3">
    <source>
        <dbReference type="Proteomes" id="UP000323000"/>
    </source>
</evidence>
<sequence length="165" mass="18517">MVYRNHYSFFKYLKEKDAEFCRDKAEELFREEQFMLAVSTIAVAFLKNRNLGLISYSHAYEPHMAVKKTNKNYYAILGIQDHRAPIDTIKKNYKEKALMVHPDKCSSIAADSATKLINEAWGIISDPAKKKAYDLAKGSCKGILLNGAPGYNETSTLQSVGGGLD</sequence>
<reference evidence="3" key="1">
    <citation type="journal article" date="2019" name="Gigascience">
        <title>De novo genome assembly of the endangered Acer yangbiense, a plant species with extremely small populations endemic to Yunnan Province, China.</title>
        <authorList>
            <person name="Yang J."/>
            <person name="Wariss H.M."/>
            <person name="Tao L."/>
            <person name="Zhang R."/>
            <person name="Yun Q."/>
            <person name="Hollingsworth P."/>
            <person name="Dao Z."/>
            <person name="Luo G."/>
            <person name="Guo H."/>
            <person name="Ma Y."/>
            <person name="Sun W."/>
        </authorList>
    </citation>
    <scope>NUCLEOTIDE SEQUENCE [LARGE SCALE GENOMIC DNA]</scope>
    <source>
        <strain evidence="3">cv. Malutang</strain>
    </source>
</reference>
<comment type="caution">
    <text evidence="2">The sequence shown here is derived from an EMBL/GenBank/DDBJ whole genome shotgun (WGS) entry which is preliminary data.</text>
</comment>
<dbReference type="SMART" id="SM00271">
    <property type="entry name" value="DnaJ"/>
    <property type="match status" value="1"/>
</dbReference>
<dbReference type="AlphaFoldDB" id="A0A5C7ITT5"/>
<dbReference type="InterPro" id="IPR036869">
    <property type="entry name" value="J_dom_sf"/>
</dbReference>
<feature type="domain" description="J" evidence="1">
    <location>
        <begin position="72"/>
        <end position="137"/>
    </location>
</feature>
<gene>
    <name evidence="2" type="ORF">EZV62_000411</name>
</gene>
<evidence type="ECO:0000259" key="1">
    <source>
        <dbReference type="PROSITE" id="PS50076"/>
    </source>
</evidence>